<organism evidence="1 2">
    <name type="scientific">Bacillus daqingensis</name>
    <dbReference type="NCBI Taxonomy" id="872396"/>
    <lineage>
        <taxon>Bacteria</taxon>
        <taxon>Bacillati</taxon>
        <taxon>Bacillota</taxon>
        <taxon>Bacilli</taxon>
        <taxon>Bacillales</taxon>
        <taxon>Bacillaceae</taxon>
        <taxon>Bacillus</taxon>
    </lineage>
</organism>
<evidence type="ECO:0000313" key="1">
    <source>
        <dbReference type="EMBL" id="MFC4737715.1"/>
    </source>
</evidence>
<dbReference type="Pfam" id="PF11213">
    <property type="entry name" value="DUF3006"/>
    <property type="match status" value="1"/>
</dbReference>
<proteinExistence type="predicted"/>
<keyword evidence="2" id="KW-1185">Reference proteome</keyword>
<protein>
    <submittedName>
        <fullName evidence="1">DUF3006 domain-containing protein</fullName>
    </submittedName>
</protein>
<evidence type="ECO:0000313" key="2">
    <source>
        <dbReference type="Proteomes" id="UP001595896"/>
    </source>
</evidence>
<name>A0ABV9P0B5_9BACI</name>
<dbReference type="RefSeq" id="WP_377910303.1">
    <property type="nucleotide sequence ID" value="NZ_JBHSGK010000013.1"/>
</dbReference>
<gene>
    <name evidence="1" type="ORF">ACFO4L_14015</name>
</gene>
<sequence length="97" mass="10920">MTLTCRGVLDRIVDDRTAVILLEEQQRQLNLPLLHLPAGAKEGDRLLVDLSEADGSAGRITLDHEATKASRVTASKARKRLLKTKERSRFKRKQTRS</sequence>
<dbReference type="Proteomes" id="UP001595896">
    <property type="component" value="Unassembled WGS sequence"/>
</dbReference>
<comment type="caution">
    <text evidence="1">The sequence shown here is derived from an EMBL/GenBank/DDBJ whole genome shotgun (WGS) entry which is preliminary data.</text>
</comment>
<dbReference type="InterPro" id="IPR021377">
    <property type="entry name" value="DUF3006"/>
</dbReference>
<accession>A0ABV9P0B5</accession>
<reference evidence="2" key="1">
    <citation type="journal article" date="2019" name="Int. J. Syst. Evol. Microbiol.">
        <title>The Global Catalogue of Microorganisms (GCM) 10K type strain sequencing project: providing services to taxonomists for standard genome sequencing and annotation.</title>
        <authorList>
            <consortium name="The Broad Institute Genomics Platform"/>
            <consortium name="The Broad Institute Genome Sequencing Center for Infectious Disease"/>
            <person name="Wu L."/>
            <person name="Ma J."/>
        </authorList>
    </citation>
    <scope>NUCLEOTIDE SEQUENCE [LARGE SCALE GENOMIC DNA]</scope>
    <source>
        <strain evidence="2">JCM 12165</strain>
    </source>
</reference>
<dbReference type="EMBL" id="JBHSGK010000013">
    <property type="protein sequence ID" value="MFC4737715.1"/>
    <property type="molecule type" value="Genomic_DNA"/>
</dbReference>